<feature type="transmembrane region" description="Helical" evidence="9">
    <location>
        <begin position="455"/>
        <end position="475"/>
    </location>
</feature>
<sequence>MQFQNDVEQHDNEHGQGKGERGDSRLAADPPRSARGLKTHHWGGMRLPRLRRLRQDDIVVVEQEDVRHAVLGTAVGNFMEWFDFGIYGYLTIVMTTVFTQGMPRSIGLLVMLLGFAVSFLARPLGGFILGPLGDRIGRQKVLFATMSVMALSTSLIGVMPSAAQIGLWAPIPLYVLKIIQGFSTGGEYAGAATYVSEFSPDKRRGYYSSWLDVGSYLGFACGAGAVALTTYVSQRYWGPDAMVNGGWRIPFFMAVPLGALAIYLRVRIPETPHFEEEGDAEESRPRLRRRGRWSLAMLSPEARDKRVFGHHGTMGLLRNFHREIILGIMIVAAGNTVSYTLTSYMPTYLGNEMGVGPVTSAAATIPVLVLVAVLLPIVGALSDRIGRRPVFTMAVVGTLVLMLPAFMLLHTHTSWGLHLGLVLVALPTSAYICVMASAIPALFPTSSRFAGMAAAYNVGVSLFGGTAPLIIQALIEATGNRYVPAWYAMFFACIGGVAIWMVPETSGKHLMGSMPAVETRAEAATIVATQDDIPAKDLHTMPVEAIAAAWKEPDRDVHAPVEGAEAAGDAHPPQH</sequence>
<keyword evidence="5" id="KW-0769">Symport</keyword>
<dbReference type="InterPro" id="IPR005828">
    <property type="entry name" value="MFS_sugar_transport-like"/>
</dbReference>
<feature type="transmembrane region" description="Helical" evidence="9">
    <location>
        <begin position="174"/>
        <end position="195"/>
    </location>
</feature>
<name>A0A423UEH0_9BIFI</name>
<protein>
    <submittedName>
        <fullName evidence="11">Proline/betaine transporter</fullName>
    </submittedName>
</protein>
<keyword evidence="2" id="KW-0813">Transport</keyword>
<dbReference type="PROSITE" id="PS00216">
    <property type="entry name" value="SUGAR_TRANSPORT_1"/>
    <property type="match status" value="1"/>
</dbReference>
<evidence type="ECO:0000256" key="7">
    <source>
        <dbReference type="ARBA" id="ARBA00023136"/>
    </source>
</evidence>
<dbReference type="Proteomes" id="UP000285266">
    <property type="component" value="Unassembled WGS sequence"/>
</dbReference>
<dbReference type="Gene3D" id="1.20.1250.20">
    <property type="entry name" value="MFS general substrate transporter like domains"/>
    <property type="match status" value="2"/>
</dbReference>
<evidence type="ECO:0000313" key="11">
    <source>
        <dbReference type="EMBL" id="ROT87090.1"/>
    </source>
</evidence>
<feature type="transmembrane region" description="Helical" evidence="9">
    <location>
        <begin position="81"/>
        <end position="100"/>
    </location>
</feature>
<dbReference type="RefSeq" id="WP_221179670.1">
    <property type="nucleotide sequence ID" value="NZ_QRAJ01000003.1"/>
</dbReference>
<evidence type="ECO:0000256" key="2">
    <source>
        <dbReference type="ARBA" id="ARBA00022448"/>
    </source>
</evidence>
<comment type="subcellular location">
    <subcellularLocation>
        <location evidence="1">Cell membrane</location>
        <topology evidence="1">Multi-pass membrane protein</topology>
    </subcellularLocation>
</comment>
<dbReference type="AlphaFoldDB" id="A0A423UEH0"/>
<feature type="transmembrane region" description="Helical" evidence="9">
    <location>
        <begin position="390"/>
        <end position="409"/>
    </location>
</feature>
<feature type="transmembrane region" description="Helical" evidence="9">
    <location>
        <begin position="324"/>
        <end position="345"/>
    </location>
</feature>
<keyword evidence="4 9" id="KW-0812">Transmembrane</keyword>
<organism evidence="11 12">
    <name type="scientific">Bifidobacterium mongoliense</name>
    <dbReference type="NCBI Taxonomy" id="518643"/>
    <lineage>
        <taxon>Bacteria</taxon>
        <taxon>Bacillati</taxon>
        <taxon>Actinomycetota</taxon>
        <taxon>Actinomycetes</taxon>
        <taxon>Bifidobacteriales</taxon>
        <taxon>Bifidobacteriaceae</taxon>
        <taxon>Bifidobacterium</taxon>
    </lineage>
</organism>
<feature type="region of interest" description="Disordered" evidence="8">
    <location>
        <begin position="1"/>
        <end position="39"/>
    </location>
</feature>
<gene>
    <name evidence="11" type="ORF">BMONG18_0700</name>
</gene>
<keyword evidence="7 9" id="KW-0472">Membrane</keyword>
<feature type="transmembrane region" description="Helical" evidence="9">
    <location>
        <begin position="245"/>
        <end position="264"/>
    </location>
</feature>
<dbReference type="SUPFAM" id="SSF103473">
    <property type="entry name" value="MFS general substrate transporter"/>
    <property type="match status" value="1"/>
</dbReference>
<dbReference type="PANTHER" id="PTHR43528">
    <property type="entry name" value="ALPHA-KETOGLUTARATE PERMEASE"/>
    <property type="match status" value="1"/>
</dbReference>
<dbReference type="InterPro" id="IPR036259">
    <property type="entry name" value="MFS_trans_sf"/>
</dbReference>
<dbReference type="PROSITE" id="PS50850">
    <property type="entry name" value="MFS"/>
    <property type="match status" value="1"/>
</dbReference>
<dbReference type="InterPro" id="IPR005829">
    <property type="entry name" value="Sugar_transporter_CS"/>
</dbReference>
<proteinExistence type="predicted"/>
<evidence type="ECO:0000313" key="12">
    <source>
        <dbReference type="Proteomes" id="UP000285266"/>
    </source>
</evidence>
<dbReference type="GO" id="GO:0005886">
    <property type="term" value="C:plasma membrane"/>
    <property type="evidence" value="ECO:0007669"/>
    <property type="project" value="UniProtKB-SubCell"/>
</dbReference>
<accession>A0A423UEH0</accession>
<evidence type="ECO:0000256" key="4">
    <source>
        <dbReference type="ARBA" id="ARBA00022692"/>
    </source>
</evidence>
<dbReference type="InterPro" id="IPR020846">
    <property type="entry name" value="MFS_dom"/>
</dbReference>
<feature type="transmembrane region" description="Helical" evidence="9">
    <location>
        <begin position="481"/>
        <end position="502"/>
    </location>
</feature>
<evidence type="ECO:0000256" key="6">
    <source>
        <dbReference type="ARBA" id="ARBA00022989"/>
    </source>
</evidence>
<dbReference type="Pfam" id="PF00083">
    <property type="entry name" value="Sugar_tr"/>
    <property type="match status" value="1"/>
</dbReference>
<keyword evidence="6 9" id="KW-1133">Transmembrane helix</keyword>
<dbReference type="PANTHER" id="PTHR43528:SF1">
    <property type="entry name" value="ALPHA-KETOGLUTARATE PERMEASE"/>
    <property type="match status" value="1"/>
</dbReference>
<feature type="transmembrane region" description="Helical" evidence="9">
    <location>
        <begin position="415"/>
        <end position="443"/>
    </location>
</feature>
<evidence type="ECO:0000256" key="8">
    <source>
        <dbReference type="SAM" id="MobiDB-lite"/>
    </source>
</evidence>
<comment type="caution">
    <text evidence="11">The sequence shown here is derived from an EMBL/GenBank/DDBJ whole genome shotgun (WGS) entry which is preliminary data.</text>
</comment>
<evidence type="ECO:0000256" key="1">
    <source>
        <dbReference type="ARBA" id="ARBA00004651"/>
    </source>
</evidence>
<evidence type="ECO:0000256" key="9">
    <source>
        <dbReference type="SAM" id="Phobius"/>
    </source>
</evidence>
<dbReference type="GO" id="GO:0015293">
    <property type="term" value="F:symporter activity"/>
    <property type="evidence" value="ECO:0007669"/>
    <property type="project" value="UniProtKB-KW"/>
</dbReference>
<dbReference type="EMBL" id="QRAJ01000003">
    <property type="protein sequence ID" value="ROT87090.1"/>
    <property type="molecule type" value="Genomic_DNA"/>
</dbReference>
<feature type="domain" description="Major facilitator superfamily (MFS) profile" evidence="10">
    <location>
        <begin position="69"/>
        <end position="506"/>
    </location>
</feature>
<dbReference type="PROSITE" id="PS00217">
    <property type="entry name" value="SUGAR_TRANSPORT_2"/>
    <property type="match status" value="1"/>
</dbReference>
<feature type="transmembrane region" description="Helical" evidence="9">
    <location>
        <begin position="357"/>
        <end position="378"/>
    </location>
</feature>
<evidence type="ECO:0000256" key="3">
    <source>
        <dbReference type="ARBA" id="ARBA00022475"/>
    </source>
</evidence>
<evidence type="ECO:0000256" key="5">
    <source>
        <dbReference type="ARBA" id="ARBA00022847"/>
    </source>
</evidence>
<keyword evidence="3" id="KW-1003">Cell membrane</keyword>
<dbReference type="InterPro" id="IPR051084">
    <property type="entry name" value="H+-coupled_symporters"/>
</dbReference>
<feature type="transmembrane region" description="Helical" evidence="9">
    <location>
        <begin position="106"/>
        <end position="129"/>
    </location>
</feature>
<feature type="compositionally biased region" description="Basic and acidic residues" evidence="8">
    <location>
        <begin position="7"/>
        <end position="26"/>
    </location>
</feature>
<reference evidence="11 12" key="1">
    <citation type="submission" date="2018-07" db="EMBL/GenBank/DDBJ databases">
        <title>The role of parmesan cheese in vectoring bovine microbiota.</title>
        <authorList>
            <person name="Lugli G.A."/>
            <person name="Milani C."/>
        </authorList>
    </citation>
    <scope>NUCLEOTIDE SEQUENCE [LARGE SCALE GENOMIC DNA]</scope>
    <source>
        <strain evidence="11 12">BMONG18</strain>
    </source>
</reference>
<evidence type="ECO:0000259" key="10">
    <source>
        <dbReference type="PROSITE" id="PS50850"/>
    </source>
</evidence>
<feature type="transmembrane region" description="Helical" evidence="9">
    <location>
        <begin position="141"/>
        <end position="162"/>
    </location>
</feature>
<feature type="transmembrane region" description="Helical" evidence="9">
    <location>
        <begin position="216"/>
        <end position="233"/>
    </location>
</feature>